<dbReference type="Proteomes" id="UP000294746">
    <property type="component" value="Unassembled WGS sequence"/>
</dbReference>
<proteinExistence type="predicted"/>
<dbReference type="RefSeq" id="WP_131849311.1">
    <property type="nucleotide sequence ID" value="NZ_SLXV01000031.1"/>
</dbReference>
<evidence type="ECO:0000313" key="1">
    <source>
        <dbReference type="EMBL" id="TCP65666.1"/>
    </source>
</evidence>
<protein>
    <submittedName>
        <fullName evidence="1">ComN-like post-transcriptional regulator</fullName>
    </submittedName>
</protein>
<dbReference type="AlphaFoldDB" id="A0A4V6NRQ1"/>
<gene>
    <name evidence="1" type="ORF">EDD57_13130</name>
</gene>
<comment type="caution">
    <text evidence="1">The sequence shown here is derived from an EMBL/GenBank/DDBJ whole genome shotgun (WGS) entry which is preliminary data.</text>
</comment>
<reference evidence="1 2" key="1">
    <citation type="submission" date="2019-03" db="EMBL/GenBank/DDBJ databases">
        <title>Genomic Encyclopedia of Type Strains, Phase IV (KMG-IV): sequencing the most valuable type-strain genomes for metagenomic binning, comparative biology and taxonomic classification.</title>
        <authorList>
            <person name="Goeker M."/>
        </authorList>
    </citation>
    <scope>NUCLEOTIDE SEQUENCE [LARGE SCALE GENOMIC DNA]</scope>
    <source>
        <strain evidence="1 2">DSM 46831</strain>
    </source>
</reference>
<dbReference type="OrthoDB" id="2990595at2"/>
<dbReference type="Pfam" id="PF13797">
    <property type="entry name" value="Post_transc_reg"/>
    <property type="match status" value="1"/>
</dbReference>
<organism evidence="1 2">
    <name type="scientific">Baia soyae</name>
    <dbReference type="NCBI Taxonomy" id="1544746"/>
    <lineage>
        <taxon>Bacteria</taxon>
        <taxon>Bacillati</taxon>
        <taxon>Bacillota</taxon>
        <taxon>Bacilli</taxon>
        <taxon>Bacillales</taxon>
        <taxon>Thermoactinomycetaceae</taxon>
        <taxon>Baia</taxon>
    </lineage>
</organism>
<dbReference type="InterPro" id="IPR025716">
    <property type="entry name" value="Post-transcriptional_regulator"/>
</dbReference>
<accession>A0A4V6NRQ1</accession>
<keyword evidence="2" id="KW-1185">Reference proteome</keyword>
<name>A0A4V6NRQ1_9BACL</name>
<sequence length="97" mass="11529">MSMLALPEQEYDFEEDEIQHLTSDELDECLEDLCRSKASEFHLYGYENVTPEQIWACVSDEHRQGTPRLNRLVNDIMSLKASRFMNWLMLHNIYKSE</sequence>
<dbReference type="EMBL" id="SLXV01000031">
    <property type="protein sequence ID" value="TCP65666.1"/>
    <property type="molecule type" value="Genomic_DNA"/>
</dbReference>
<evidence type="ECO:0000313" key="2">
    <source>
        <dbReference type="Proteomes" id="UP000294746"/>
    </source>
</evidence>